<evidence type="ECO:0000256" key="4">
    <source>
        <dbReference type="SAM" id="SignalP"/>
    </source>
</evidence>
<dbReference type="EMBL" id="JBHSDK010000061">
    <property type="protein sequence ID" value="MFC4338048.1"/>
    <property type="molecule type" value="Genomic_DNA"/>
</dbReference>
<dbReference type="RefSeq" id="WP_380625685.1">
    <property type="nucleotide sequence ID" value="NZ_JBHSDK010000061.1"/>
</dbReference>
<dbReference type="GO" id="GO:0005524">
    <property type="term" value="F:ATP binding"/>
    <property type="evidence" value="ECO:0007669"/>
    <property type="project" value="UniProtKB-KW"/>
</dbReference>
<dbReference type="InterPro" id="IPR017766">
    <property type="entry name" value="Sphingomyelinase/PLipase_C"/>
</dbReference>
<dbReference type="InterPro" id="IPR038772">
    <property type="entry name" value="Sph/SMPD2-like"/>
</dbReference>
<dbReference type="NCBIfam" id="TIGR03395">
    <property type="entry name" value="sphingomy"/>
    <property type="match status" value="1"/>
</dbReference>
<dbReference type="InterPro" id="IPR036691">
    <property type="entry name" value="Endo/exonu/phosph_ase_sf"/>
</dbReference>
<reference evidence="7" key="1">
    <citation type="journal article" date="2019" name="Int. J. Syst. Evol. Microbiol.">
        <title>The Global Catalogue of Microorganisms (GCM) 10K type strain sequencing project: providing services to taxonomists for standard genome sequencing and annotation.</title>
        <authorList>
            <consortium name="The Broad Institute Genomics Platform"/>
            <consortium name="The Broad Institute Genome Sequencing Center for Infectious Disease"/>
            <person name="Wu L."/>
            <person name="Ma J."/>
        </authorList>
    </citation>
    <scope>NUCLEOTIDE SEQUENCE [LARGE SCALE GENOMIC DNA]</scope>
    <source>
        <strain evidence="7">IBRC-M 10908</strain>
    </source>
</reference>
<evidence type="ECO:0000256" key="3">
    <source>
        <dbReference type="ARBA" id="ARBA00022801"/>
    </source>
</evidence>
<keyword evidence="6" id="KW-0067">ATP-binding</keyword>
<name>A0ABV8U5S4_9ACTN</name>
<dbReference type="PANTHER" id="PTHR16320:SF23">
    <property type="entry name" value="SPHINGOMYELINASE C 1"/>
    <property type="match status" value="1"/>
</dbReference>
<dbReference type="PANTHER" id="PTHR16320">
    <property type="entry name" value="SPHINGOMYELINASE FAMILY MEMBER"/>
    <property type="match status" value="1"/>
</dbReference>
<dbReference type="EC" id="3.1.4.12" evidence="6"/>
<comment type="caution">
    <text evidence="6">The sequence shown here is derived from an EMBL/GenBank/DDBJ whole genome shotgun (WGS) entry which is preliminary data.</text>
</comment>
<organism evidence="6 7">
    <name type="scientific">Salininema proteolyticum</name>
    <dbReference type="NCBI Taxonomy" id="1607685"/>
    <lineage>
        <taxon>Bacteria</taxon>
        <taxon>Bacillati</taxon>
        <taxon>Actinomycetota</taxon>
        <taxon>Actinomycetes</taxon>
        <taxon>Glycomycetales</taxon>
        <taxon>Glycomycetaceae</taxon>
        <taxon>Salininema</taxon>
    </lineage>
</organism>
<gene>
    <name evidence="6" type="primary">sph</name>
    <name evidence="6" type="ORF">ACFPET_22915</name>
</gene>
<comment type="similarity">
    <text evidence="1">Belongs to the neutral sphingomyelinase family.</text>
</comment>
<evidence type="ECO:0000259" key="5">
    <source>
        <dbReference type="Pfam" id="PF03372"/>
    </source>
</evidence>
<feature type="chain" id="PRO_5046673936" evidence="4">
    <location>
        <begin position="27"/>
        <end position="318"/>
    </location>
</feature>
<dbReference type="Gene3D" id="3.60.10.10">
    <property type="entry name" value="Endonuclease/exonuclease/phosphatase"/>
    <property type="match status" value="1"/>
</dbReference>
<protein>
    <submittedName>
        <fullName evidence="6">Sphingomyelin phosphodiesterase</fullName>
        <ecNumber evidence="6">3.1.4.12</ecNumber>
    </submittedName>
</protein>
<proteinExistence type="inferred from homology"/>
<evidence type="ECO:0000256" key="1">
    <source>
        <dbReference type="ARBA" id="ARBA00006335"/>
    </source>
</evidence>
<dbReference type="GO" id="GO:0004767">
    <property type="term" value="F:sphingomyelin phosphodiesterase activity"/>
    <property type="evidence" value="ECO:0007669"/>
    <property type="project" value="UniProtKB-EC"/>
</dbReference>
<dbReference type="SUPFAM" id="SSF56219">
    <property type="entry name" value="DNase I-like"/>
    <property type="match status" value="1"/>
</dbReference>
<sequence>MKRSAAALTAVVAFIAGVFMASPAQASTPRLSVASHNVMFLSQVLFPNWAQGARADLIAEADFMRGHDIIAVQEAFAVKAGSRLRDNLAGEYPHMTPVVGRSTSGWDDTGGSFRWTKPENGGVFLASKWPITRQEQHVFERGCGIDALANKGIAYAELDVDGSTVHAVSAHLQSEDPGCDLDAGEDASVRASQLQEIRSFLDAKAIPEDEQVVIAGDLNITRGSEEHLKMLAALGADDPTWEGGQYSFDPVANSVARDRYEGDRRETLDYVLLLADHAGPADWTNTVLDRRSPEWSVTSWGKTYTYDDYSDHYPVIGG</sequence>
<accession>A0ABV8U5S4</accession>
<evidence type="ECO:0000256" key="2">
    <source>
        <dbReference type="ARBA" id="ARBA00022729"/>
    </source>
</evidence>
<keyword evidence="7" id="KW-1185">Reference proteome</keyword>
<evidence type="ECO:0000313" key="6">
    <source>
        <dbReference type="EMBL" id="MFC4338048.1"/>
    </source>
</evidence>
<dbReference type="CDD" id="cd09078">
    <property type="entry name" value="nSMase"/>
    <property type="match status" value="1"/>
</dbReference>
<dbReference type="Pfam" id="PF03372">
    <property type="entry name" value="Exo_endo_phos"/>
    <property type="match status" value="1"/>
</dbReference>
<keyword evidence="3 6" id="KW-0378">Hydrolase</keyword>
<dbReference type="InterPro" id="IPR005135">
    <property type="entry name" value="Endo/exonuclease/phosphatase"/>
</dbReference>
<keyword evidence="6" id="KW-0547">Nucleotide-binding</keyword>
<dbReference type="Proteomes" id="UP001595823">
    <property type="component" value="Unassembled WGS sequence"/>
</dbReference>
<feature type="signal peptide" evidence="4">
    <location>
        <begin position="1"/>
        <end position="26"/>
    </location>
</feature>
<feature type="domain" description="Endonuclease/exonuclease/phosphatase" evidence="5">
    <location>
        <begin position="35"/>
        <end position="272"/>
    </location>
</feature>
<keyword evidence="2 4" id="KW-0732">Signal</keyword>
<evidence type="ECO:0000313" key="7">
    <source>
        <dbReference type="Proteomes" id="UP001595823"/>
    </source>
</evidence>